<dbReference type="Pfam" id="PF13715">
    <property type="entry name" value="CarbopepD_reg_2"/>
    <property type="match status" value="1"/>
</dbReference>
<gene>
    <name evidence="1" type="ORF">ACFQ5N_07505</name>
</gene>
<dbReference type="RefSeq" id="WP_386808870.1">
    <property type="nucleotide sequence ID" value="NZ_JBHTMV010000003.1"/>
</dbReference>
<reference evidence="2" key="1">
    <citation type="journal article" date="2019" name="Int. J. Syst. Evol. Microbiol.">
        <title>The Global Catalogue of Microorganisms (GCM) 10K type strain sequencing project: providing services to taxonomists for standard genome sequencing and annotation.</title>
        <authorList>
            <consortium name="The Broad Institute Genomics Platform"/>
            <consortium name="The Broad Institute Genome Sequencing Center for Infectious Disease"/>
            <person name="Wu L."/>
            <person name="Ma J."/>
        </authorList>
    </citation>
    <scope>NUCLEOTIDE SEQUENCE [LARGE SCALE GENOMIC DNA]</scope>
    <source>
        <strain evidence="2">CCUG 62221</strain>
    </source>
</reference>
<evidence type="ECO:0000313" key="2">
    <source>
        <dbReference type="Proteomes" id="UP001597241"/>
    </source>
</evidence>
<sequence length="508" mass="59002">MTRKITIHLLAFITSLHCISQTKKDTIQDTSQETVKLLSEIKGNVLDAQSKEPLPYTNIIIKNQNRGVISNEKGDFSLNILNISKTDSIWFQYIGYATKKITVNQLMLDSTILLDQDVYSMNEVFILSQDIDPKKIVKNVLENKEVNYVTSTQKNQTFIRTRYTTDIEKFDIEFQKSTFEEINKEMIDDFKNNVPKHSTSYSDFLGNVLISTNEDDELELKIDPIKLVSLKEEDIAELDKIEKLFDSLFKNTGEKEYWKIKSGLFGGKIDIPEETESDTLDENTHKIKYINQSIKYKLGYATFENKKKWEFLHKTGNYNYTVAGLTNVNGEDAYIIDFTPKSDGEYEGRLYISVETSALIRADYNYAPGKIGKDFQLLGIGYSETAFSGSIYFEKTNNTSYTLKYFSTKSENQVSINRKFALQKKQNKFLFDKNLNEIKARFKMIATNATTIEYMVIENENIPKTTFTNFKEQEKMKVIYVDQFDESLWKDYNIIEPTQQMKTYKKLQ</sequence>
<name>A0ABW3WN70_9FLAO</name>
<protein>
    <submittedName>
        <fullName evidence="1">Carboxypeptidase-like regulatory domain-containing protein</fullName>
    </submittedName>
</protein>
<evidence type="ECO:0000313" key="1">
    <source>
        <dbReference type="EMBL" id="MFD1293679.1"/>
    </source>
</evidence>
<dbReference type="InterPro" id="IPR008969">
    <property type="entry name" value="CarboxyPept-like_regulatory"/>
</dbReference>
<dbReference type="SUPFAM" id="SSF49464">
    <property type="entry name" value="Carboxypeptidase regulatory domain-like"/>
    <property type="match status" value="1"/>
</dbReference>
<dbReference type="EMBL" id="JBHTMV010000003">
    <property type="protein sequence ID" value="MFD1293679.1"/>
    <property type="molecule type" value="Genomic_DNA"/>
</dbReference>
<dbReference type="Proteomes" id="UP001597241">
    <property type="component" value="Unassembled WGS sequence"/>
</dbReference>
<comment type="caution">
    <text evidence="1">The sequence shown here is derived from an EMBL/GenBank/DDBJ whole genome shotgun (WGS) entry which is preliminary data.</text>
</comment>
<organism evidence="1 2">
    <name type="scientific">Lutibacter holmesii</name>
    <dbReference type="NCBI Taxonomy" id="1137985"/>
    <lineage>
        <taxon>Bacteria</taxon>
        <taxon>Pseudomonadati</taxon>
        <taxon>Bacteroidota</taxon>
        <taxon>Flavobacteriia</taxon>
        <taxon>Flavobacteriales</taxon>
        <taxon>Flavobacteriaceae</taxon>
        <taxon>Lutibacter</taxon>
    </lineage>
</organism>
<accession>A0ABW3WN70</accession>
<keyword evidence="2" id="KW-1185">Reference proteome</keyword>
<dbReference type="Gene3D" id="2.60.40.1120">
    <property type="entry name" value="Carboxypeptidase-like, regulatory domain"/>
    <property type="match status" value="1"/>
</dbReference>
<proteinExistence type="predicted"/>